<dbReference type="EMBL" id="UOGL01000261">
    <property type="protein sequence ID" value="VAX38800.1"/>
    <property type="molecule type" value="Genomic_DNA"/>
</dbReference>
<organism evidence="1">
    <name type="scientific">hydrothermal vent metagenome</name>
    <dbReference type="NCBI Taxonomy" id="652676"/>
    <lineage>
        <taxon>unclassified sequences</taxon>
        <taxon>metagenomes</taxon>
        <taxon>ecological metagenomes</taxon>
    </lineage>
</organism>
<gene>
    <name evidence="1" type="ORF">MNBD_PLANCTO02-1760</name>
</gene>
<dbReference type="AlphaFoldDB" id="A0A3B1DUH8"/>
<sequence>MEQKETTEQTKPSNWKEKLAQMMWGVKVGERAENLRQAKRRFRNVESLTYETRDLLMGNRKVDKSLRAGDDEMHIGDDNRTFHQYAKPALGAGKMLIGAGLIASGIGIPTGAWFIADGLKQMAPDIINKTEIIKPVEKVDDTDSVLELTLPERE</sequence>
<evidence type="ECO:0000313" key="1">
    <source>
        <dbReference type="EMBL" id="VAX38800.1"/>
    </source>
</evidence>
<reference evidence="1" key="1">
    <citation type="submission" date="2018-06" db="EMBL/GenBank/DDBJ databases">
        <authorList>
            <person name="Zhirakovskaya E."/>
        </authorList>
    </citation>
    <scope>NUCLEOTIDE SEQUENCE</scope>
</reference>
<accession>A0A3B1DUH8</accession>
<name>A0A3B1DUH8_9ZZZZ</name>
<proteinExistence type="predicted"/>
<protein>
    <submittedName>
        <fullName evidence="1">Uncharacterized protein</fullName>
    </submittedName>
</protein>